<dbReference type="EMBL" id="ML996106">
    <property type="protein sequence ID" value="KAF2738889.1"/>
    <property type="molecule type" value="Genomic_DNA"/>
</dbReference>
<feature type="region of interest" description="Disordered" evidence="1">
    <location>
        <begin position="97"/>
        <end position="121"/>
    </location>
</feature>
<reference evidence="2" key="1">
    <citation type="journal article" date="2020" name="Stud. Mycol.">
        <title>101 Dothideomycetes genomes: a test case for predicting lifestyles and emergence of pathogens.</title>
        <authorList>
            <person name="Haridas S."/>
            <person name="Albert R."/>
            <person name="Binder M."/>
            <person name="Bloem J."/>
            <person name="Labutti K."/>
            <person name="Salamov A."/>
            <person name="Andreopoulos B."/>
            <person name="Baker S."/>
            <person name="Barry K."/>
            <person name="Bills G."/>
            <person name="Bluhm B."/>
            <person name="Cannon C."/>
            <person name="Castanera R."/>
            <person name="Culley D."/>
            <person name="Daum C."/>
            <person name="Ezra D."/>
            <person name="Gonzalez J."/>
            <person name="Henrissat B."/>
            <person name="Kuo A."/>
            <person name="Liang C."/>
            <person name="Lipzen A."/>
            <person name="Lutzoni F."/>
            <person name="Magnuson J."/>
            <person name="Mondo S."/>
            <person name="Nolan M."/>
            <person name="Ohm R."/>
            <person name="Pangilinan J."/>
            <person name="Park H.-J."/>
            <person name="Ramirez L."/>
            <person name="Alfaro M."/>
            <person name="Sun H."/>
            <person name="Tritt A."/>
            <person name="Yoshinaga Y."/>
            <person name="Zwiers L.-H."/>
            <person name="Turgeon B."/>
            <person name="Goodwin S."/>
            <person name="Spatafora J."/>
            <person name="Crous P."/>
            <person name="Grigoriev I."/>
        </authorList>
    </citation>
    <scope>NUCLEOTIDE SEQUENCE</scope>
    <source>
        <strain evidence="2">CBS 125425</strain>
    </source>
</reference>
<evidence type="ECO:0000313" key="3">
    <source>
        <dbReference type="Proteomes" id="UP000799444"/>
    </source>
</evidence>
<dbReference type="AlphaFoldDB" id="A0A9P4R8Z9"/>
<gene>
    <name evidence="2" type="ORF">EJ04DRAFT_6807</name>
</gene>
<comment type="caution">
    <text evidence="2">The sequence shown here is derived from an EMBL/GenBank/DDBJ whole genome shotgun (WGS) entry which is preliminary data.</text>
</comment>
<evidence type="ECO:0000313" key="2">
    <source>
        <dbReference type="EMBL" id="KAF2738889.1"/>
    </source>
</evidence>
<organism evidence="2 3">
    <name type="scientific">Polyplosphaeria fusca</name>
    <dbReference type="NCBI Taxonomy" id="682080"/>
    <lineage>
        <taxon>Eukaryota</taxon>
        <taxon>Fungi</taxon>
        <taxon>Dikarya</taxon>
        <taxon>Ascomycota</taxon>
        <taxon>Pezizomycotina</taxon>
        <taxon>Dothideomycetes</taxon>
        <taxon>Pleosporomycetidae</taxon>
        <taxon>Pleosporales</taxon>
        <taxon>Tetraplosphaeriaceae</taxon>
        <taxon>Polyplosphaeria</taxon>
    </lineage>
</organism>
<name>A0A9P4R8Z9_9PLEO</name>
<sequence>MKSTVNFEVVLSLMFLWCGVVMSTLTLSMQLSHHMLTPTSSSPHAVTVVDSKSFFHAPHSPSPFPPYLHYEPPHHTTSHHITSHHITSHHIYPHTLQPPLTHFSPNPPPLLNRTPRRSRRN</sequence>
<keyword evidence="3" id="KW-1185">Reference proteome</keyword>
<evidence type="ECO:0000256" key="1">
    <source>
        <dbReference type="SAM" id="MobiDB-lite"/>
    </source>
</evidence>
<proteinExistence type="predicted"/>
<accession>A0A9P4R8Z9</accession>
<dbReference type="Proteomes" id="UP000799444">
    <property type="component" value="Unassembled WGS sequence"/>
</dbReference>
<protein>
    <submittedName>
        <fullName evidence="2">Uncharacterized protein</fullName>
    </submittedName>
</protein>